<dbReference type="AlphaFoldDB" id="A0AA46DBJ8"/>
<dbReference type="PANTHER" id="PTHR30537">
    <property type="entry name" value="HTH-TYPE TRANSCRIPTIONAL REGULATOR"/>
    <property type="match status" value="1"/>
</dbReference>
<evidence type="ECO:0000256" key="4">
    <source>
        <dbReference type="ARBA" id="ARBA00023163"/>
    </source>
</evidence>
<evidence type="ECO:0000256" key="2">
    <source>
        <dbReference type="ARBA" id="ARBA00023015"/>
    </source>
</evidence>
<reference evidence="6 7" key="1">
    <citation type="submission" date="2019-03" db="EMBL/GenBank/DDBJ databases">
        <title>Genomic Encyclopedia of Type Strains, Phase IV (KMG-IV): sequencing the most valuable type-strain genomes for metagenomic binning, comparative biology and taxonomic classification.</title>
        <authorList>
            <person name="Goeker M."/>
        </authorList>
    </citation>
    <scope>NUCLEOTIDE SEQUENCE [LARGE SCALE GENOMIC DNA]</scope>
    <source>
        <strain evidence="6 7">DSM 15264</strain>
    </source>
</reference>
<feature type="domain" description="HTH lysR-type" evidence="5">
    <location>
        <begin position="10"/>
        <end position="65"/>
    </location>
</feature>
<evidence type="ECO:0000256" key="1">
    <source>
        <dbReference type="ARBA" id="ARBA00009437"/>
    </source>
</evidence>
<accession>A0AA46DBJ8</accession>
<sequence length="313" mass="34097">MQDARIQALWAHVHALGVLARQGSYTAAAQRLGISKAAMSQRIAELERAAGVPLVLRTTRSVRLTEAGQQLVDATHEAYEQIERSFAGVKDMAGAPRGLVRVTAPVALGRQQIVPRLGEFLRRHPEVRVELDLADRLVPLAQEGFDLAIRHTAAAPETHVAWVLCETRSWLVASRAYLRRRGAPQTPEALAEHECLTYLRPGEAPSWSFVAEGARRGEARRVTVPVRGPFSANNSEVLREAVLDGLGLAVLPDFSAQSALRAGRLQAVLPGWRPVGAFGERIYAIRPYSPVVPRAVQALVAYLREVLAAGFAP</sequence>
<proteinExistence type="inferred from homology"/>
<protein>
    <submittedName>
        <fullName evidence="6">LysR family transcriptional regulator</fullName>
    </submittedName>
</protein>
<dbReference type="SUPFAM" id="SSF46785">
    <property type="entry name" value="Winged helix' DNA-binding domain"/>
    <property type="match status" value="1"/>
</dbReference>
<dbReference type="RefSeq" id="WP_132766224.1">
    <property type="nucleotide sequence ID" value="NZ_CP110415.1"/>
</dbReference>
<comment type="caution">
    <text evidence="6">The sequence shown here is derived from an EMBL/GenBank/DDBJ whole genome shotgun (WGS) entry which is preliminary data.</text>
</comment>
<keyword evidence="4" id="KW-0804">Transcription</keyword>
<comment type="similarity">
    <text evidence="1">Belongs to the LysR transcriptional regulatory family.</text>
</comment>
<dbReference type="EMBL" id="SLXF01000013">
    <property type="protein sequence ID" value="TCP03246.1"/>
    <property type="molecule type" value="Genomic_DNA"/>
</dbReference>
<dbReference type="Pfam" id="PF00126">
    <property type="entry name" value="HTH_1"/>
    <property type="match status" value="1"/>
</dbReference>
<dbReference type="PANTHER" id="PTHR30537:SF5">
    <property type="entry name" value="HTH-TYPE TRANSCRIPTIONAL ACTIVATOR TTDR-RELATED"/>
    <property type="match status" value="1"/>
</dbReference>
<dbReference type="GO" id="GO:0006351">
    <property type="term" value="P:DNA-templated transcription"/>
    <property type="evidence" value="ECO:0007669"/>
    <property type="project" value="TreeGrafter"/>
</dbReference>
<dbReference type="Gene3D" id="3.40.190.290">
    <property type="match status" value="1"/>
</dbReference>
<dbReference type="InterPro" id="IPR005119">
    <property type="entry name" value="LysR_subst-bd"/>
</dbReference>
<dbReference type="PROSITE" id="PS50931">
    <property type="entry name" value="HTH_LYSR"/>
    <property type="match status" value="1"/>
</dbReference>
<evidence type="ECO:0000313" key="6">
    <source>
        <dbReference type="EMBL" id="TCP03246.1"/>
    </source>
</evidence>
<dbReference type="GO" id="GO:0003700">
    <property type="term" value="F:DNA-binding transcription factor activity"/>
    <property type="evidence" value="ECO:0007669"/>
    <property type="project" value="InterPro"/>
</dbReference>
<dbReference type="SUPFAM" id="SSF53850">
    <property type="entry name" value="Periplasmic binding protein-like II"/>
    <property type="match status" value="1"/>
</dbReference>
<evidence type="ECO:0000259" key="5">
    <source>
        <dbReference type="PROSITE" id="PS50931"/>
    </source>
</evidence>
<evidence type="ECO:0000256" key="3">
    <source>
        <dbReference type="ARBA" id="ARBA00023125"/>
    </source>
</evidence>
<dbReference type="PRINTS" id="PR00039">
    <property type="entry name" value="HTHLYSR"/>
</dbReference>
<dbReference type="InterPro" id="IPR000847">
    <property type="entry name" value="LysR_HTH_N"/>
</dbReference>
<keyword evidence="2" id="KW-0805">Transcription regulation</keyword>
<organism evidence="6 7">
    <name type="scientific">Caldimonas thermodepolymerans</name>
    <dbReference type="NCBI Taxonomy" id="215580"/>
    <lineage>
        <taxon>Bacteria</taxon>
        <taxon>Pseudomonadati</taxon>
        <taxon>Pseudomonadota</taxon>
        <taxon>Betaproteobacteria</taxon>
        <taxon>Burkholderiales</taxon>
        <taxon>Sphaerotilaceae</taxon>
        <taxon>Caldimonas</taxon>
    </lineage>
</organism>
<keyword evidence="3" id="KW-0238">DNA-binding</keyword>
<name>A0AA46DBJ8_9BURK</name>
<evidence type="ECO:0000313" key="7">
    <source>
        <dbReference type="Proteomes" id="UP000294772"/>
    </source>
</evidence>
<dbReference type="Proteomes" id="UP000294772">
    <property type="component" value="Unassembled WGS sequence"/>
</dbReference>
<gene>
    <name evidence="6" type="ORF">EV676_11324</name>
</gene>
<dbReference type="GO" id="GO:0043565">
    <property type="term" value="F:sequence-specific DNA binding"/>
    <property type="evidence" value="ECO:0007669"/>
    <property type="project" value="TreeGrafter"/>
</dbReference>
<dbReference type="InterPro" id="IPR036388">
    <property type="entry name" value="WH-like_DNA-bd_sf"/>
</dbReference>
<dbReference type="Gene3D" id="1.10.10.10">
    <property type="entry name" value="Winged helix-like DNA-binding domain superfamily/Winged helix DNA-binding domain"/>
    <property type="match status" value="1"/>
</dbReference>
<dbReference type="CDD" id="cd08422">
    <property type="entry name" value="PBP2_CrgA_like"/>
    <property type="match status" value="1"/>
</dbReference>
<dbReference type="InterPro" id="IPR058163">
    <property type="entry name" value="LysR-type_TF_proteobact-type"/>
</dbReference>
<dbReference type="InterPro" id="IPR036390">
    <property type="entry name" value="WH_DNA-bd_sf"/>
</dbReference>
<dbReference type="Pfam" id="PF03466">
    <property type="entry name" value="LysR_substrate"/>
    <property type="match status" value="1"/>
</dbReference>